<dbReference type="SUPFAM" id="SSF160904">
    <property type="entry name" value="Jann2411-like"/>
    <property type="match status" value="1"/>
</dbReference>
<sequence length="112" mass="12856">MPPAAVATLESDWREAAEHAQLEVATFPFVLRFDRGDGPGDDLARLRRRLAAGAVDLLTRLPRERLRRCPGPRCGWLFLDSSKAGRRRWCDMTTCGTHDKNRRRQHMDRPCN</sequence>
<gene>
    <name evidence="2" type="ORF">Daura_22395</name>
</gene>
<accession>A0A9Q9IRW9</accession>
<dbReference type="AlphaFoldDB" id="A0A9Q9IRW9"/>
<dbReference type="EMBL" id="CP073767">
    <property type="protein sequence ID" value="UWZ58672.1"/>
    <property type="molecule type" value="Genomic_DNA"/>
</dbReference>
<dbReference type="Proteomes" id="UP001058003">
    <property type="component" value="Chromosome"/>
</dbReference>
<dbReference type="InterPro" id="IPR021005">
    <property type="entry name" value="Znf_CGNR"/>
</dbReference>
<evidence type="ECO:0000313" key="3">
    <source>
        <dbReference type="Proteomes" id="UP001058003"/>
    </source>
</evidence>
<dbReference type="KEGG" id="daur:Daura_22395"/>
<evidence type="ECO:0000259" key="1">
    <source>
        <dbReference type="Pfam" id="PF11706"/>
    </source>
</evidence>
<dbReference type="PANTHER" id="PTHR35525">
    <property type="entry name" value="BLL6575 PROTEIN"/>
    <property type="match status" value="1"/>
</dbReference>
<dbReference type="Pfam" id="PF11706">
    <property type="entry name" value="zf-CGNR"/>
    <property type="match status" value="1"/>
</dbReference>
<dbReference type="InterPro" id="IPR010852">
    <property type="entry name" value="ABATE"/>
</dbReference>
<feature type="domain" description="Zinc finger CGNR" evidence="1">
    <location>
        <begin position="65"/>
        <end position="104"/>
    </location>
</feature>
<dbReference type="InterPro" id="IPR023286">
    <property type="entry name" value="ABATE_dom_sf"/>
</dbReference>
<keyword evidence="3" id="KW-1185">Reference proteome</keyword>
<name>A0A9Q9IRW9_9ACTN</name>
<dbReference type="PANTHER" id="PTHR35525:SF3">
    <property type="entry name" value="BLL6575 PROTEIN"/>
    <property type="match status" value="1"/>
</dbReference>
<dbReference type="Gene3D" id="1.10.3300.10">
    <property type="entry name" value="Jann2411-like domain"/>
    <property type="match status" value="1"/>
</dbReference>
<reference evidence="2" key="1">
    <citation type="submission" date="2021-04" db="EMBL/GenBank/DDBJ databases">
        <title>Dactylosporangium aurantiacum NRRL B-8018 full assembly.</title>
        <authorList>
            <person name="Hartkoorn R.C."/>
            <person name="Beaudoing E."/>
            <person name="Hot D."/>
        </authorList>
    </citation>
    <scope>NUCLEOTIDE SEQUENCE</scope>
    <source>
        <strain evidence="2">NRRL B-8018</strain>
    </source>
</reference>
<dbReference type="RefSeq" id="WP_052388531.1">
    <property type="nucleotide sequence ID" value="NZ_CP073767.1"/>
</dbReference>
<protein>
    <submittedName>
        <fullName evidence="2">CGNR zinc finger domain-containing protein</fullName>
    </submittedName>
</protein>
<proteinExistence type="predicted"/>
<evidence type="ECO:0000313" key="2">
    <source>
        <dbReference type="EMBL" id="UWZ58672.1"/>
    </source>
</evidence>
<organism evidence="2 3">
    <name type="scientific">Dactylosporangium aurantiacum</name>
    <dbReference type="NCBI Taxonomy" id="35754"/>
    <lineage>
        <taxon>Bacteria</taxon>
        <taxon>Bacillati</taxon>
        <taxon>Actinomycetota</taxon>
        <taxon>Actinomycetes</taxon>
        <taxon>Micromonosporales</taxon>
        <taxon>Micromonosporaceae</taxon>
        <taxon>Dactylosporangium</taxon>
    </lineage>
</organism>